<accession>F2LTZ4</accession>
<dbReference type="GO" id="GO:0016763">
    <property type="term" value="F:pentosyltransferase activity"/>
    <property type="evidence" value="ECO:0007669"/>
    <property type="project" value="UniProtKB-UniRule"/>
</dbReference>
<comment type="pathway">
    <text evidence="6">Cofactor biosynthesis; thiamine diphosphate biosynthesis.</text>
</comment>
<dbReference type="KEGG" id="hmr:Hipma_0421"/>
<evidence type="ECO:0000256" key="4">
    <source>
        <dbReference type="ARBA" id="ARBA00023004"/>
    </source>
</evidence>
<feature type="binding site" description="in other chain" evidence="6">
    <location>
        <position position="175"/>
    </location>
    <ligand>
        <name>Fe cation</name>
        <dbReference type="ChEBI" id="CHEBI:24875"/>
        <note>ligand shared between two adjacent protomers</note>
    </ligand>
</feature>
<feature type="binding site" description="in other chain" evidence="6">
    <location>
        <position position="37"/>
    </location>
    <ligand>
        <name>NAD(+)</name>
        <dbReference type="ChEBI" id="CHEBI:57540"/>
        <note>ligand shared between two adjacent protomers</note>
    </ligand>
</feature>
<keyword evidence="5 6" id="KW-0520">NAD</keyword>
<keyword evidence="1 6" id="KW-0808">Transferase</keyword>
<evidence type="ECO:0000256" key="1">
    <source>
        <dbReference type="ARBA" id="ARBA00022679"/>
    </source>
</evidence>
<evidence type="ECO:0000256" key="3">
    <source>
        <dbReference type="ARBA" id="ARBA00022977"/>
    </source>
</evidence>
<keyword evidence="4 6" id="KW-0408">Iron</keyword>
<comment type="function">
    <text evidence="6">Involved in the biosynthesis of the thiazole moiety of thiamine. Catalyzes the conversion of NAD and glycine to adenosine diphosphate 5-(2-hydroxyethyl)-4-methylthiazole-2-carboxylate (ADT), an adenylated thiazole intermediate, using free sulfide as a source of sulfur.</text>
</comment>
<evidence type="ECO:0000313" key="7">
    <source>
        <dbReference type="EMBL" id="AEA33393.1"/>
    </source>
</evidence>
<dbReference type="InterPro" id="IPR002922">
    <property type="entry name" value="Thi4_fam"/>
</dbReference>
<comment type="cofactor">
    <cofactor evidence="6">
        <name>Fe(2+)</name>
        <dbReference type="ChEBI" id="CHEBI:29033"/>
    </cofactor>
</comment>
<feature type="binding site" evidence="6">
    <location>
        <position position="239"/>
    </location>
    <ligand>
        <name>glycine</name>
        <dbReference type="ChEBI" id="CHEBI:57305"/>
    </ligand>
</feature>
<sequence length="264" mass="28503">MNNLDERVISRAIVERYMNKLLDYLECDVTIVGGGPAGLVCAYYLAKANIKVAIFDKRLTIGGGMWGGAMLFNEIVVQEIGREILDEFGINYEKYTDGYYTADSIEATTTLISKTVKAGAKIFNAIEVEDVVFKKIDGQYRVNGLVVGWTTVNMAGLLVDPLVVTSKYVIDATGHDADIANILTRKGGIKLNTPEGVVIGEKPMWAEVGEQSTIEETQEVYPGLIVAGMAAVAVSGSHRMGPVFGGMLNSGKKAAQIVIESLKK</sequence>
<evidence type="ECO:0000256" key="6">
    <source>
        <dbReference type="HAMAP-Rule" id="MF_00304"/>
    </source>
</evidence>
<keyword evidence="3 6" id="KW-0784">Thiamine biosynthesis</keyword>
<comment type="catalytic activity">
    <reaction evidence="6">
        <text>hydrogen sulfide + glycine + NAD(+) = ADP-5-ethyl-4-methylthiazole-2-carboxylate + nicotinamide + 3 H2O + H(+)</text>
        <dbReference type="Rhea" id="RHEA:55704"/>
        <dbReference type="ChEBI" id="CHEBI:15377"/>
        <dbReference type="ChEBI" id="CHEBI:15378"/>
        <dbReference type="ChEBI" id="CHEBI:17154"/>
        <dbReference type="ChEBI" id="CHEBI:29919"/>
        <dbReference type="ChEBI" id="CHEBI:57305"/>
        <dbReference type="ChEBI" id="CHEBI:57540"/>
        <dbReference type="ChEBI" id="CHEBI:139151"/>
        <dbReference type="EC" id="2.4.2.59"/>
    </reaction>
</comment>
<dbReference type="HAMAP" id="MF_00304">
    <property type="entry name" value="Thi4"/>
    <property type="match status" value="1"/>
</dbReference>
<reference evidence="7 8" key="1">
    <citation type="journal article" date="2011" name="Stand. Genomic Sci.">
        <title>Complete genome sequence of the thermophilic sulfur-reducer Hippea maritima type strain (MH(2)).</title>
        <authorList>
            <person name="Huntemann M."/>
            <person name="Lu M."/>
            <person name="Nolan M."/>
            <person name="Lapidus A."/>
            <person name="Lucas S."/>
            <person name="Hammon N."/>
            <person name="Deshpande S."/>
            <person name="Cheng J.F."/>
            <person name="Tapia R."/>
            <person name="Han C."/>
            <person name="Goodwin L."/>
            <person name="Pitluck S."/>
            <person name="Liolios K."/>
            <person name="Pagani I."/>
            <person name="Ivanova N."/>
            <person name="Ovchinikova G."/>
            <person name="Pati A."/>
            <person name="Chen A."/>
            <person name="Palaniappan K."/>
            <person name="Land M."/>
            <person name="Hauser L."/>
            <person name="Jeffries C.D."/>
            <person name="Detter J.C."/>
            <person name="Brambilla E.M."/>
            <person name="Rohde M."/>
            <person name="Spring S."/>
            <person name="Goker M."/>
            <person name="Woyke T."/>
            <person name="Bristow J."/>
            <person name="Eisen J.A."/>
            <person name="Markowitz V."/>
            <person name="Hugenholtz P."/>
            <person name="Kyrpides N.C."/>
            <person name="Klenk H.P."/>
            <person name="Mavromatis K."/>
        </authorList>
    </citation>
    <scope>NUCLEOTIDE SEQUENCE [LARGE SCALE GENOMIC DNA]</scope>
    <source>
        <strain evidence="8">ATCC 700847 / DSM 10411 / MH2</strain>
    </source>
</reference>
<dbReference type="Proteomes" id="UP000008139">
    <property type="component" value="Chromosome"/>
</dbReference>
<dbReference type="UniPathway" id="UPA00060"/>
<dbReference type="SUPFAM" id="SSF51905">
    <property type="entry name" value="FAD/NAD(P)-binding domain"/>
    <property type="match status" value="1"/>
</dbReference>
<comment type="subunit">
    <text evidence="6">Homooctamer; tetramer of dimers.</text>
</comment>
<feature type="binding site" evidence="6">
    <location>
        <position position="160"/>
    </location>
    <ligand>
        <name>Fe cation</name>
        <dbReference type="ChEBI" id="CHEBI:24875"/>
        <note>ligand shared between two adjacent protomers</note>
    </ligand>
</feature>
<dbReference type="NCBIfam" id="TIGR00292">
    <property type="entry name" value="sulfide-dependent adenosine diphosphate thiazole synthase"/>
    <property type="match status" value="1"/>
</dbReference>
<dbReference type="Pfam" id="PF01946">
    <property type="entry name" value="Thi4"/>
    <property type="match status" value="1"/>
</dbReference>
<dbReference type="GO" id="GO:0009228">
    <property type="term" value="P:thiamine biosynthetic process"/>
    <property type="evidence" value="ECO:0007669"/>
    <property type="project" value="UniProtKB-KW"/>
</dbReference>
<dbReference type="HOGENOM" id="CLU_053727_2_0_7"/>
<dbReference type="InterPro" id="IPR022828">
    <property type="entry name" value="Thi4_prok"/>
</dbReference>
<dbReference type="GO" id="GO:0005506">
    <property type="term" value="F:iron ion binding"/>
    <property type="evidence" value="ECO:0007669"/>
    <property type="project" value="UniProtKB-UniRule"/>
</dbReference>
<name>F2LTZ4_HIPMA</name>
<comment type="caution">
    <text evidence="6">Lacks conserved residue(s) required for the propagation of feature annotation.</text>
</comment>
<organism evidence="7 8">
    <name type="scientific">Hippea maritima (strain ATCC 700847 / DSM 10411 / MH2)</name>
    <dbReference type="NCBI Taxonomy" id="760142"/>
    <lineage>
        <taxon>Bacteria</taxon>
        <taxon>Pseudomonadati</taxon>
        <taxon>Campylobacterota</taxon>
        <taxon>Desulfurellia</taxon>
        <taxon>Desulfurellales</taxon>
        <taxon>Hippeaceae</taxon>
        <taxon>Hippea</taxon>
    </lineage>
</organism>
<feature type="binding site" description="in other chain" evidence="6">
    <location>
        <position position="64"/>
    </location>
    <ligand>
        <name>NAD(+)</name>
        <dbReference type="ChEBI" id="CHEBI:57540"/>
        <note>ligand shared between two adjacent protomers</note>
    </ligand>
</feature>
<reference evidence="8" key="2">
    <citation type="submission" date="2011-03" db="EMBL/GenBank/DDBJ databases">
        <title>The complete genome of Hippea maritima DSM 10411.</title>
        <authorList>
            <consortium name="US DOE Joint Genome Institute (JGI-PGF)"/>
            <person name="Lucas S."/>
            <person name="Copeland A."/>
            <person name="Lapidus A."/>
            <person name="Bruce D."/>
            <person name="Goodwin L."/>
            <person name="Pitluck S."/>
            <person name="Peters L."/>
            <person name="Kyrpides N."/>
            <person name="Mavromatis K."/>
            <person name="Pagani I."/>
            <person name="Ivanova N."/>
            <person name="Mikhailova N."/>
            <person name="Lu M."/>
            <person name="Detter J.C."/>
            <person name="Tapia R."/>
            <person name="Han C."/>
            <person name="Land M."/>
            <person name="Hauser L."/>
            <person name="Markowitz V."/>
            <person name="Cheng J.-F."/>
            <person name="Hugenholtz P."/>
            <person name="Woyke T."/>
            <person name="Wu D."/>
            <person name="Spring S."/>
            <person name="Schroeder M."/>
            <person name="Brambilla E."/>
            <person name="Klenk H.-P."/>
            <person name="Eisen J.A."/>
        </authorList>
    </citation>
    <scope>NUCLEOTIDE SEQUENCE [LARGE SCALE GENOMIC DNA]</scope>
    <source>
        <strain evidence="8">ATCC 700847 / DSM 10411 / MH2</strain>
    </source>
</reference>
<evidence type="ECO:0000313" key="8">
    <source>
        <dbReference type="Proteomes" id="UP000008139"/>
    </source>
</evidence>
<dbReference type="GO" id="GO:0009229">
    <property type="term" value="P:thiamine diphosphate biosynthetic process"/>
    <property type="evidence" value="ECO:0007669"/>
    <property type="project" value="UniProtKB-UniRule"/>
</dbReference>
<dbReference type="RefSeq" id="WP_013681434.1">
    <property type="nucleotide sequence ID" value="NC_015318.1"/>
</dbReference>
<keyword evidence="8" id="KW-1185">Reference proteome</keyword>
<comment type="similarity">
    <text evidence="6">Belongs to the THI4 family.</text>
</comment>
<dbReference type="EMBL" id="CP002606">
    <property type="protein sequence ID" value="AEA33393.1"/>
    <property type="molecule type" value="Genomic_DNA"/>
</dbReference>
<dbReference type="STRING" id="760142.Hipma_0421"/>
<feature type="binding site" description="in other chain" evidence="6">
    <location>
        <position position="128"/>
    </location>
    <ligand>
        <name>NAD(+)</name>
        <dbReference type="ChEBI" id="CHEBI:57540"/>
        <note>ligand shared between two adjacent protomers</note>
    </ligand>
</feature>
<dbReference type="AlphaFoldDB" id="F2LTZ4"/>
<dbReference type="Gene3D" id="3.50.50.60">
    <property type="entry name" value="FAD/NAD(P)-binding domain"/>
    <property type="match status" value="1"/>
</dbReference>
<dbReference type="GO" id="GO:0052837">
    <property type="term" value="P:thiazole biosynthetic process"/>
    <property type="evidence" value="ECO:0007669"/>
    <property type="project" value="UniProtKB-UniRule"/>
</dbReference>
<evidence type="ECO:0000256" key="5">
    <source>
        <dbReference type="ARBA" id="ARBA00023027"/>
    </source>
</evidence>
<evidence type="ECO:0000256" key="2">
    <source>
        <dbReference type="ARBA" id="ARBA00022723"/>
    </source>
</evidence>
<protein>
    <recommendedName>
        <fullName evidence="6">Thiamine thiazole synthase</fullName>
        <ecNumber evidence="6">2.4.2.59</ecNumber>
    </recommendedName>
</protein>
<dbReference type="InParanoid" id="F2LTZ4"/>
<dbReference type="PANTHER" id="PTHR43422:SF3">
    <property type="entry name" value="THIAMINE THIAZOLE SYNTHASE"/>
    <property type="match status" value="1"/>
</dbReference>
<dbReference type="eggNOG" id="COG1635">
    <property type="taxonomic scope" value="Bacteria"/>
</dbReference>
<dbReference type="PRINTS" id="PR00419">
    <property type="entry name" value="ADXRDTASE"/>
</dbReference>
<feature type="binding site" description="in other chain" evidence="6">
    <location>
        <position position="229"/>
    </location>
    <ligand>
        <name>NAD(+)</name>
        <dbReference type="ChEBI" id="CHEBI:57540"/>
        <note>ligand shared between two adjacent protomers</note>
    </ligand>
</feature>
<dbReference type="EC" id="2.4.2.59" evidence="6"/>
<dbReference type="PANTHER" id="PTHR43422">
    <property type="entry name" value="THIAMINE THIAZOLE SYNTHASE"/>
    <property type="match status" value="1"/>
</dbReference>
<dbReference type="OrthoDB" id="9777740at2"/>
<dbReference type="InterPro" id="IPR036188">
    <property type="entry name" value="FAD/NAD-bd_sf"/>
</dbReference>
<feature type="binding site" evidence="6">
    <location>
        <position position="160"/>
    </location>
    <ligand>
        <name>NAD(+)</name>
        <dbReference type="ChEBI" id="CHEBI:57540"/>
        <note>ligand shared between two adjacent protomers</note>
    </ligand>
</feature>
<proteinExistence type="inferred from homology"/>
<gene>
    <name evidence="6" type="primary">thi4</name>
    <name evidence="7" type="ordered locus">Hipma_0421</name>
</gene>
<keyword evidence="2 6" id="KW-0479">Metal-binding</keyword>